<feature type="compositionally biased region" description="Basic and acidic residues" evidence="1">
    <location>
        <begin position="23"/>
        <end position="43"/>
    </location>
</feature>
<evidence type="ECO:0000313" key="2">
    <source>
        <dbReference type="EnsemblPlants" id="LPERR10G01360.1"/>
    </source>
</evidence>
<feature type="compositionally biased region" description="Polar residues" evidence="1">
    <location>
        <begin position="1"/>
        <end position="13"/>
    </location>
</feature>
<sequence length="87" mass="9551">MPTSAPTIATLTRATPRRGSRYRHTDQLERRLRQKQDDSRPDDQAQPTGQPLPPPSVDAATANVSTPQSTPWHQIHAGDVQQSALTS</sequence>
<dbReference type="EnsemblPlants" id="LPERR10G01360.1">
    <property type="protein sequence ID" value="LPERR10G01360.1"/>
    <property type="gene ID" value="LPERR10G01360"/>
</dbReference>
<feature type="region of interest" description="Disordered" evidence="1">
    <location>
        <begin position="1"/>
        <end position="87"/>
    </location>
</feature>
<accession>A0A0D9XHM6</accession>
<reference evidence="2 3" key="1">
    <citation type="submission" date="2012-08" db="EMBL/GenBank/DDBJ databases">
        <title>Oryza genome evolution.</title>
        <authorList>
            <person name="Wing R.A."/>
        </authorList>
    </citation>
    <scope>NUCLEOTIDE SEQUENCE</scope>
</reference>
<dbReference type="Proteomes" id="UP000032180">
    <property type="component" value="Chromosome 10"/>
</dbReference>
<evidence type="ECO:0000313" key="3">
    <source>
        <dbReference type="Proteomes" id="UP000032180"/>
    </source>
</evidence>
<dbReference type="Gramene" id="LPERR10G01360.1">
    <property type="protein sequence ID" value="LPERR10G01360.1"/>
    <property type="gene ID" value="LPERR10G01360"/>
</dbReference>
<evidence type="ECO:0000256" key="1">
    <source>
        <dbReference type="SAM" id="MobiDB-lite"/>
    </source>
</evidence>
<reference evidence="2" key="3">
    <citation type="submission" date="2015-04" db="UniProtKB">
        <authorList>
            <consortium name="EnsemblPlants"/>
        </authorList>
    </citation>
    <scope>IDENTIFICATION</scope>
</reference>
<protein>
    <submittedName>
        <fullName evidence="2">Uncharacterized protein</fullName>
    </submittedName>
</protein>
<reference evidence="3" key="2">
    <citation type="submission" date="2013-12" db="EMBL/GenBank/DDBJ databases">
        <authorList>
            <person name="Yu Y."/>
            <person name="Lee S."/>
            <person name="de Baynast K."/>
            <person name="Wissotski M."/>
            <person name="Liu L."/>
            <person name="Talag J."/>
            <person name="Goicoechea J."/>
            <person name="Angelova A."/>
            <person name="Jetty R."/>
            <person name="Kudrna D."/>
            <person name="Golser W."/>
            <person name="Rivera L."/>
            <person name="Zhang J."/>
            <person name="Wing R."/>
        </authorList>
    </citation>
    <scope>NUCLEOTIDE SEQUENCE</scope>
</reference>
<name>A0A0D9XHM6_9ORYZ</name>
<keyword evidence="3" id="KW-1185">Reference proteome</keyword>
<dbReference type="HOGENOM" id="CLU_2486604_0_0_1"/>
<proteinExistence type="predicted"/>
<feature type="compositionally biased region" description="Polar residues" evidence="1">
    <location>
        <begin position="62"/>
        <end position="72"/>
    </location>
</feature>
<dbReference type="AlphaFoldDB" id="A0A0D9XHM6"/>
<organism evidence="2 3">
    <name type="scientific">Leersia perrieri</name>
    <dbReference type="NCBI Taxonomy" id="77586"/>
    <lineage>
        <taxon>Eukaryota</taxon>
        <taxon>Viridiplantae</taxon>
        <taxon>Streptophyta</taxon>
        <taxon>Embryophyta</taxon>
        <taxon>Tracheophyta</taxon>
        <taxon>Spermatophyta</taxon>
        <taxon>Magnoliopsida</taxon>
        <taxon>Liliopsida</taxon>
        <taxon>Poales</taxon>
        <taxon>Poaceae</taxon>
        <taxon>BOP clade</taxon>
        <taxon>Oryzoideae</taxon>
        <taxon>Oryzeae</taxon>
        <taxon>Oryzinae</taxon>
        <taxon>Leersia</taxon>
    </lineage>
</organism>